<dbReference type="GO" id="GO:0005886">
    <property type="term" value="C:plasma membrane"/>
    <property type="evidence" value="ECO:0007669"/>
    <property type="project" value="TreeGrafter"/>
</dbReference>
<keyword evidence="7 16" id="KW-0418">Kinase</keyword>
<dbReference type="InterPro" id="IPR008271">
    <property type="entry name" value="Ser/Thr_kinase_AS"/>
</dbReference>
<evidence type="ECO:0000256" key="2">
    <source>
        <dbReference type="ARBA" id="ARBA00022527"/>
    </source>
</evidence>
<evidence type="ECO:0000313" key="16">
    <source>
        <dbReference type="EMBL" id="BBN67860.1"/>
    </source>
</evidence>
<dbReference type="PANTHER" id="PTHR27005">
    <property type="entry name" value="WALL-ASSOCIATED RECEPTOR KINASE-LIKE 21"/>
    <property type="match status" value="1"/>
</dbReference>
<keyword evidence="12" id="KW-0325">Glycoprotein</keyword>
<feature type="non-terminal residue" evidence="16">
    <location>
        <position position="689"/>
    </location>
</feature>
<dbReference type="PROSITE" id="PS50011">
    <property type="entry name" value="PROTEIN_KINASE_DOM"/>
    <property type="match status" value="1"/>
</dbReference>
<dbReference type="Pfam" id="PF13947">
    <property type="entry name" value="GUB_WAK_bind"/>
    <property type="match status" value="1"/>
</dbReference>
<gene>
    <name evidence="16" type="ORF">Prudu_210S000400</name>
</gene>
<dbReference type="Gene3D" id="2.10.25.10">
    <property type="entry name" value="Laminin"/>
    <property type="match status" value="1"/>
</dbReference>
<dbReference type="Pfam" id="PF08488">
    <property type="entry name" value="WAK"/>
    <property type="match status" value="1"/>
</dbReference>
<dbReference type="Gene3D" id="1.10.510.10">
    <property type="entry name" value="Transferase(Phosphotransferase) domain 1"/>
    <property type="match status" value="1"/>
</dbReference>
<dbReference type="SUPFAM" id="SSF56112">
    <property type="entry name" value="Protein kinase-like (PK-like)"/>
    <property type="match status" value="1"/>
</dbReference>
<dbReference type="InterPro" id="IPR000719">
    <property type="entry name" value="Prot_kinase_dom"/>
</dbReference>
<keyword evidence="6" id="KW-0547">Nucleotide-binding</keyword>
<comment type="subcellular location">
    <subcellularLocation>
        <location evidence="1">Membrane</location>
        <topology evidence="1">Single-pass type I membrane protein</topology>
    </subcellularLocation>
</comment>
<proteinExistence type="predicted"/>
<dbReference type="AlphaFoldDB" id="A0A5H2Y3R8"/>
<dbReference type="InterPro" id="IPR011009">
    <property type="entry name" value="Kinase-like_dom_sf"/>
</dbReference>
<dbReference type="Gene3D" id="3.30.200.20">
    <property type="entry name" value="Phosphorylase Kinase, domain 1"/>
    <property type="match status" value="1"/>
</dbReference>
<evidence type="ECO:0000256" key="9">
    <source>
        <dbReference type="ARBA" id="ARBA00022989"/>
    </source>
</evidence>
<protein>
    <submittedName>
        <fullName evidence="16">Wall associated kinase-like 1</fullName>
    </submittedName>
</protein>
<organism evidence="16">
    <name type="scientific">Prunus dulcis</name>
    <name type="common">Almond</name>
    <name type="synonym">Amygdalus dulcis</name>
    <dbReference type="NCBI Taxonomy" id="3755"/>
    <lineage>
        <taxon>Eukaryota</taxon>
        <taxon>Viridiplantae</taxon>
        <taxon>Streptophyta</taxon>
        <taxon>Embryophyta</taxon>
        <taxon>Tracheophyta</taxon>
        <taxon>Spermatophyta</taxon>
        <taxon>Magnoliopsida</taxon>
        <taxon>eudicotyledons</taxon>
        <taxon>Gunneridae</taxon>
        <taxon>Pentapetalae</taxon>
        <taxon>rosids</taxon>
        <taxon>fabids</taxon>
        <taxon>Rosales</taxon>
        <taxon>Rosaceae</taxon>
        <taxon>Amygdaloideae</taxon>
        <taxon>Amygdaleae</taxon>
        <taxon>Prunus</taxon>
    </lineage>
</organism>
<dbReference type="CDD" id="cd00054">
    <property type="entry name" value="EGF_CA"/>
    <property type="match status" value="1"/>
</dbReference>
<evidence type="ECO:0000256" key="13">
    <source>
        <dbReference type="ARBA" id="ARBA00047558"/>
    </source>
</evidence>
<evidence type="ECO:0000256" key="3">
    <source>
        <dbReference type="ARBA" id="ARBA00022679"/>
    </source>
</evidence>
<evidence type="ECO:0000256" key="6">
    <source>
        <dbReference type="ARBA" id="ARBA00022741"/>
    </source>
</evidence>
<dbReference type="EMBL" id="AP020547">
    <property type="protein sequence ID" value="BBN67860.1"/>
    <property type="molecule type" value="Genomic_DNA"/>
</dbReference>
<evidence type="ECO:0000256" key="11">
    <source>
        <dbReference type="ARBA" id="ARBA00023157"/>
    </source>
</evidence>
<keyword evidence="10" id="KW-0472">Membrane</keyword>
<evidence type="ECO:0000256" key="14">
    <source>
        <dbReference type="ARBA" id="ARBA00047951"/>
    </source>
</evidence>
<feature type="non-terminal residue" evidence="16">
    <location>
        <position position="1"/>
    </location>
</feature>
<dbReference type="InterPro" id="IPR025287">
    <property type="entry name" value="WAK_GUB"/>
</dbReference>
<keyword evidence="8" id="KW-0067">ATP-binding</keyword>
<dbReference type="SMART" id="SM00220">
    <property type="entry name" value="S_TKc"/>
    <property type="match status" value="1"/>
</dbReference>
<keyword evidence="11" id="KW-1015">Disulfide bond</keyword>
<evidence type="ECO:0000256" key="5">
    <source>
        <dbReference type="ARBA" id="ARBA00022729"/>
    </source>
</evidence>
<keyword evidence="5" id="KW-0732">Signal</keyword>
<name>A0A5H2Y3R8_PRUDU</name>
<dbReference type="InterPro" id="IPR013695">
    <property type="entry name" value="WAK"/>
</dbReference>
<sequence>CCHYGAATTSAASAPIAKPNCTTHCGDVAIPYPFGIGPSKDCYLDKWFQIDCRHTNSTTSANYSRQVPFLKSVNLELLSISPFEHGWGRHSIQVKNPITFFNCEGKETRQPPNLTGSPFMYFQPDNKFIAVSCGLYATVTSDHGTIVGCRSICQNTTGGDFGNCYEDNGCCQNTLGTHEYSSSLTIEISSNSSKMSDPMGDCKYAFLVDKDWFENNLTSFQDLKDMGSVPVVLDWMLNVHDYGERFRDKPDPTGNQSSPFCTHGFIGVLTSEHILSCDCQPGMEGNPYLLQPCQDIDECKGSNECGDDVCENLVGGYSCYSNINGSVHKIVKKRKITACKKMFFKRNGGLLLEQQLSSGEVNVDKIKLFNSKELEKATNNFSIDRILGQGGQGTVYKGMLENGRIVAVKKSKKVDKSMLSGFINEVVILSQINHRNVRPKFHFWSTNSYRMELFSQYIQEQIEEFPLTWDIRLQIATEIAGALSYLHSAASFPIYHRDIKSANILLDEKYRAKIADFGTSRSISIDQTHLTTCVHGTFGYLDPEYFQSSQFTEKSDVYSFGVVLVELLTGQKPISAVTGSQEEEYRSLATYFITSMQEDRLFNVVDAQVLQEGSETEIQLVANLARRCLNLKGRNRPTMREVTSELEAVLMSRKSLISAQQNSDGIDFVEDDSVGNWDVESLSQVSASY</sequence>
<dbReference type="GO" id="GO:0005524">
    <property type="term" value="F:ATP binding"/>
    <property type="evidence" value="ECO:0007669"/>
    <property type="project" value="UniProtKB-KW"/>
</dbReference>
<evidence type="ECO:0000256" key="7">
    <source>
        <dbReference type="ARBA" id="ARBA00022777"/>
    </source>
</evidence>
<dbReference type="FunFam" id="1.10.510.10:FF:000084">
    <property type="entry name" value="Wall-associated receptor kinase 2"/>
    <property type="match status" value="1"/>
</dbReference>
<keyword evidence="4" id="KW-0812">Transmembrane</keyword>
<dbReference type="InterPro" id="IPR018097">
    <property type="entry name" value="EGF_Ca-bd_CS"/>
</dbReference>
<dbReference type="Pfam" id="PF00069">
    <property type="entry name" value="Pkinase"/>
    <property type="match status" value="1"/>
</dbReference>
<comment type="catalytic activity">
    <reaction evidence="14">
        <text>L-threonyl-[protein] + ATP = O-phospho-L-threonyl-[protein] + ADP + H(+)</text>
        <dbReference type="Rhea" id="RHEA:46608"/>
        <dbReference type="Rhea" id="RHEA-COMP:11060"/>
        <dbReference type="Rhea" id="RHEA-COMP:11605"/>
        <dbReference type="ChEBI" id="CHEBI:15378"/>
        <dbReference type="ChEBI" id="CHEBI:30013"/>
        <dbReference type="ChEBI" id="CHEBI:30616"/>
        <dbReference type="ChEBI" id="CHEBI:61977"/>
        <dbReference type="ChEBI" id="CHEBI:456216"/>
    </reaction>
</comment>
<evidence type="ECO:0000259" key="15">
    <source>
        <dbReference type="PROSITE" id="PS50011"/>
    </source>
</evidence>
<evidence type="ECO:0000256" key="8">
    <source>
        <dbReference type="ARBA" id="ARBA00022840"/>
    </source>
</evidence>
<keyword evidence="3" id="KW-0808">Transferase</keyword>
<dbReference type="GO" id="GO:0004674">
    <property type="term" value="F:protein serine/threonine kinase activity"/>
    <property type="evidence" value="ECO:0007669"/>
    <property type="project" value="UniProtKB-KW"/>
</dbReference>
<dbReference type="PROSITE" id="PS01187">
    <property type="entry name" value="EGF_CA"/>
    <property type="match status" value="1"/>
</dbReference>
<evidence type="ECO:0000256" key="12">
    <source>
        <dbReference type="ARBA" id="ARBA00023180"/>
    </source>
</evidence>
<evidence type="ECO:0000256" key="10">
    <source>
        <dbReference type="ARBA" id="ARBA00023136"/>
    </source>
</evidence>
<keyword evidence="2" id="KW-0723">Serine/threonine-protein kinase</keyword>
<reference evidence="16" key="1">
    <citation type="journal article" date="2019" name="Science">
        <title>Mutation of a bHLH transcription factor allowed almond domestication.</title>
        <authorList>
            <person name="Sanchez-Perez R."/>
            <person name="Pavan S."/>
            <person name="Mazzeo R."/>
            <person name="Moldovan C."/>
            <person name="Aiese Cigliano R."/>
            <person name="Del Cueto J."/>
            <person name="Ricciardi F."/>
            <person name="Lotti C."/>
            <person name="Ricciardi L."/>
            <person name="Dicenta F."/>
            <person name="Lopez-Marques R.L."/>
            <person name="Lindberg Moller B."/>
        </authorList>
    </citation>
    <scope>NUCLEOTIDE SEQUENCE</scope>
</reference>
<dbReference type="InterPro" id="IPR045274">
    <property type="entry name" value="WAK-like"/>
</dbReference>
<feature type="domain" description="Protein kinase" evidence="15">
    <location>
        <begin position="381"/>
        <end position="650"/>
    </location>
</feature>
<dbReference type="GO" id="GO:0007166">
    <property type="term" value="P:cell surface receptor signaling pathway"/>
    <property type="evidence" value="ECO:0007669"/>
    <property type="project" value="InterPro"/>
</dbReference>
<comment type="catalytic activity">
    <reaction evidence="13">
        <text>L-seryl-[protein] + ATP = O-phospho-L-seryl-[protein] + ADP + H(+)</text>
        <dbReference type="Rhea" id="RHEA:17989"/>
        <dbReference type="Rhea" id="RHEA-COMP:9863"/>
        <dbReference type="Rhea" id="RHEA-COMP:11604"/>
        <dbReference type="ChEBI" id="CHEBI:15378"/>
        <dbReference type="ChEBI" id="CHEBI:29999"/>
        <dbReference type="ChEBI" id="CHEBI:30616"/>
        <dbReference type="ChEBI" id="CHEBI:83421"/>
        <dbReference type="ChEBI" id="CHEBI:456216"/>
    </reaction>
</comment>
<evidence type="ECO:0000256" key="4">
    <source>
        <dbReference type="ARBA" id="ARBA00022692"/>
    </source>
</evidence>
<dbReference type="PROSITE" id="PS00108">
    <property type="entry name" value="PROTEIN_KINASE_ST"/>
    <property type="match status" value="1"/>
</dbReference>
<dbReference type="PANTHER" id="PTHR27005:SF280">
    <property type="entry name" value="WALL-ASSOCIATED RECEPTOR KINASE-LIKE 8"/>
    <property type="match status" value="1"/>
</dbReference>
<keyword evidence="9" id="KW-1133">Transmembrane helix</keyword>
<dbReference type="GO" id="GO:0005509">
    <property type="term" value="F:calcium ion binding"/>
    <property type="evidence" value="ECO:0007669"/>
    <property type="project" value="InterPro"/>
</dbReference>
<accession>A0A5H2Y3R8</accession>
<evidence type="ECO:0000256" key="1">
    <source>
        <dbReference type="ARBA" id="ARBA00004479"/>
    </source>
</evidence>
<dbReference type="GO" id="GO:0030247">
    <property type="term" value="F:polysaccharide binding"/>
    <property type="evidence" value="ECO:0007669"/>
    <property type="project" value="InterPro"/>
</dbReference>